<dbReference type="InterPro" id="IPR029787">
    <property type="entry name" value="Nucleotide_cyclase"/>
</dbReference>
<feature type="transmembrane region" description="Helical" evidence="1">
    <location>
        <begin position="165"/>
        <end position="187"/>
    </location>
</feature>
<dbReference type="GO" id="GO:0052621">
    <property type="term" value="F:diguanylate cyclase activity"/>
    <property type="evidence" value="ECO:0007669"/>
    <property type="project" value="TreeGrafter"/>
</dbReference>
<protein>
    <submittedName>
        <fullName evidence="3">GGDEF domain-containing protein</fullName>
    </submittedName>
</protein>
<name>A0A7C4KY91_9CHLR</name>
<feature type="domain" description="GGDEF" evidence="2">
    <location>
        <begin position="233"/>
        <end position="362"/>
    </location>
</feature>
<keyword evidence="1" id="KW-0472">Membrane</keyword>
<dbReference type="SMART" id="SM00267">
    <property type="entry name" value="GGDEF"/>
    <property type="match status" value="1"/>
</dbReference>
<dbReference type="Gene3D" id="3.30.70.270">
    <property type="match status" value="1"/>
</dbReference>
<gene>
    <name evidence="3" type="ORF">ENT17_03370</name>
</gene>
<dbReference type="PANTHER" id="PTHR45138:SF9">
    <property type="entry name" value="DIGUANYLATE CYCLASE DGCM-RELATED"/>
    <property type="match status" value="1"/>
</dbReference>
<accession>A0A7C4KY91</accession>
<dbReference type="InterPro" id="IPR043128">
    <property type="entry name" value="Rev_trsase/Diguanyl_cyclase"/>
</dbReference>
<dbReference type="PROSITE" id="PS50887">
    <property type="entry name" value="GGDEF"/>
    <property type="match status" value="1"/>
</dbReference>
<sequence length="363" mass="42405">MNNTSPPTEEFSTPLNALSQQIDQRRRWLYLIAAFPGFLSVVLIWLQKHDQEVFIRFTYPFLAAALAFWCIGLLWKRIPLNLIERSVLITTTLFFFSKYIYFLYFHPSLFEQWQEIEAVFWTFAFSFILSYIVFPRGRALQFNLLFLGMVFVGGALRFAELGNNYTLELIRLETRIAGILFLVFLLAKAKDDLNRSLAEANRIQEIAYTDSLTLLPNRRGMTALLEEHLARRRRFAVILADVDFFKRINDTFGHETGDKILRQVGECLHYQLRASDVIGRWGGEEFLILALEEDQKRALYLANRLRETVESYEFTDSLPITMSFGVALSRERDTVKSLLQRADQAMYRAKNNGRNRVEWEISD</sequence>
<feature type="transmembrane region" description="Helical" evidence="1">
    <location>
        <begin position="118"/>
        <end position="135"/>
    </location>
</feature>
<dbReference type="PANTHER" id="PTHR45138">
    <property type="entry name" value="REGULATORY COMPONENTS OF SENSORY TRANSDUCTION SYSTEM"/>
    <property type="match status" value="1"/>
</dbReference>
<feature type="transmembrane region" description="Helical" evidence="1">
    <location>
        <begin position="142"/>
        <end position="159"/>
    </location>
</feature>
<keyword evidence="1" id="KW-1133">Transmembrane helix</keyword>
<dbReference type="AlphaFoldDB" id="A0A7C4KY91"/>
<dbReference type="SUPFAM" id="SSF55073">
    <property type="entry name" value="Nucleotide cyclase"/>
    <property type="match status" value="1"/>
</dbReference>
<evidence type="ECO:0000256" key="1">
    <source>
        <dbReference type="SAM" id="Phobius"/>
    </source>
</evidence>
<dbReference type="InterPro" id="IPR050469">
    <property type="entry name" value="Diguanylate_Cyclase"/>
</dbReference>
<feature type="transmembrane region" description="Helical" evidence="1">
    <location>
        <begin position="28"/>
        <end position="47"/>
    </location>
</feature>
<comment type="caution">
    <text evidence="3">The sequence shown here is derived from an EMBL/GenBank/DDBJ whole genome shotgun (WGS) entry which is preliminary data.</text>
</comment>
<dbReference type="Pfam" id="PF00990">
    <property type="entry name" value="GGDEF"/>
    <property type="match status" value="1"/>
</dbReference>
<dbReference type="CDD" id="cd01949">
    <property type="entry name" value="GGDEF"/>
    <property type="match status" value="1"/>
</dbReference>
<organism evidence="3">
    <name type="scientific">Bellilinea caldifistulae</name>
    <dbReference type="NCBI Taxonomy" id="360411"/>
    <lineage>
        <taxon>Bacteria</taxon>
        <taxon>Bacillati</taxon>
        <taxon>Chloroflexota</taxon>
        <taxon>Anaerolineae</taxon>
        <taxon>Anaerolineales</taxon>
        <taxon>Anaerolineaceae</taxon>
        <taxon>Bellilinea</taxon>
    </lineage>
</organism>
<evidence type="ECO:0000313" key="3">
    <source>
        <dbReference type="EMBL" id="HGS86639.1"/>
    </source>
</evidence>
<dbReference type="EMBL" id="DSXR01000041">
    <property type="protein sequence ID" value="HGS86639.1"/>
    <property type="molecule type" value="Genomic_DNA"/>
</dbReference>
<keyword evidence="1" id="KW-0812">Transmembrane</keyword>
<proteinExistence type="predicted"/>
<dbReference type="FunFam" id="3.30.70.270:FF:000001">
    <property type="entry name" value="Diguanylate cyclase domain protein"/>
    <property type="match status" value="1"/>
</dbReference>
<feature type="transmembrane region" description="Helical" evidence="1">
    <location>
        <begin position="87"/>
        <end position="106"/>
    </location>
</feature>
<dbReference type="InterPro" id="IPR000160">
    <property type="entry name" value="GGDEF_dom"/>
</dbReference>
<feature type="transmembrane region" description="Helical" evidence="1">
    <location>
        <begin position="53"/>
        <end position="75"/>
    </location>
</feature>
<evidence type="ECO:0000259" key="2">
    <source>
        <dbReference type="PROSITE" id="PS50887"/>
    </source>
</evidence>
<dbReference type="NCBIfam" id="TIGR00254">
    <property type="entry name" value="GGDEF"/>
    <property type="match status" value="1"/>
</dbReference>
<reference evidence="3" key="1">
    <citation type="journal article" date="2020" name="mSystems">
        <title>Genome- and Community-Level Interaction Insights into Carbon Utilization and Element Cycling Functions of Hydrothermarchaeota in Hydrothermal Sediment.</title>
        <authorList>
            <person name="Zhou Z."/>
            <person name="Liu Y."/>
            <person name="Xu W."/>
            <person name="Pan J."/>
            <person name="Luo Z.H."/>
            <person name="Li M."/>
        </authorList>
    </citation>
    <scope>NUCLEOTIDE SEQUENCE [LARGE SCALE GENOMIC DNA]</scope>
    <source>
        <strain evidence="3">SpSt-556</strain>
    </source>
</reference>